<dbReference type="AlphaFoldDB" id="A0A1Y1VYK5"/>
<evidence type="ECO:0000256" key="1">
    <source>
        <dbReference type="SAM" id="MobiDB-lite"/>
    </source>
</evidence>
<keyword evidence="5" id="KW-1185">Reference proteome</keyword>
<evidence type="ECO:0000313" key="5">
    <source>
        <dbReference type="Proteomes" id="UP000193922"/>
    </source>
</evidence>
<keyword evidence="2" id="KW-1133">Transmembrane helix</keyword>
<dbReference type="STRING" id="61395.A0A1Y1VYK5"/>
<dbReference type="EMBL" id="MCFD01000016">
    <property type="protein sequence ID" value="ORX66349.1"/>
    <property type="molecule type" value="Genomic_DNA"/>
</dbReference>
<evidence type="ECO:0008006" key="6">
    <source>
        <dbReference type="Google" id="ProtNLM"/>
    </source>
</evidence>
<dbReference type="OrthoDB" id="5599649at2759"/>
<evidence type="ECO:0000313" key="4">
    <source>
        <dbReference type="EMBL" id="ORX66349.1"/>
    </source>
</evidence>
<accession>A0A1Y1VYK5</accession>
<protein>
    <recommendedName>
        <fullName evidence="6">Mid2 domain-containing protein</fullName>
    </recommendedName>
</protein>
<feature type="compositionally biased region" description="Basic and acidic residues" evidence="1">
    <location>
        <begin position="340"/>
        <end position="358"/>
    </location>
</feature>
<sequence length="358" mass="38427">MKFHTLCWVLASTTMLAASASGVGGVAPVQIRADIDDKVVLAPRQNALDSIGSRASDLIGGGSDKTPTPTTPTTKPTPTTEPTEEPTLTSTPTPTRTTRSTPTTQSTPTTDKDTGTGTGTGTDADTDTNTDDDGDEIVTSFVTTTQTSNIHRESKTEANESTLASTRSTSQTPTTAMPNVVVVTITRPGLTTTMLRDFPTIDQANGEKADVGASTNLTTVIAAPCVTAGGLLVCAIVFYFMRRRAVSSKYGVDDIFSQPVNQSSDPFLTPPPYHDQLHGYSKEYGTPGGEHQQPYQAYSPTSSEQPYEAYAAPSNEQPYQAYAPSHGGQQHYQDYAQDDAPYREYGHAEDRYRDYGRR</sequence>
<feature type="compositionally biased region" description="Low complexity" evidence="1">
    <location>
        <begin position="64"/>
        <end position="109"/>
    </location>
</feature>
<gene>
    <name evidence="4" type="ORF">DL89DRAFT_286431</name>
</gene>
<feature type="region of interest" description="Disordered" evidence="1">
    <location>
        <begin position="52"/>
        <end position="175"/>
    </location>
</feature>
<feature type="chain" id="PRO_5013299406" description="Mid2 domain-containing protein" evidence="3">
    <location>
        <begin position="20"/>
        <end position="358"/>
    </location>
</feature>
<feature type="region of interest" description="Disordered" evidence="1">
    <location>
        <begin position="260"/>
        <end position="358"/>
    </location>
</feature>
<dbReference type="RefSeq" id="XP_040740359.1">
    <property type="nucleotide sequence ID" value="XM_040889867.1"/>
</dbReference>
<feature type="compositionally biased region" description="Low complexity" evidence="1">
    <location>
        <begin position="326"/>
        <end position="339"/>
    </location>
</feature>
<feature type="compositionally biased region" description="Polar residues" evidence="1">
    <location>
        <begin position="293"/>
        <end position="305"/>
    </location>
</feature>
<feature type="compositionally biased region" description="Acidic residues" evidence="1">
    <location>
        <begin position="124"/>
        <end position="136"/>
    </location>
</feature>
<proteinExistence type="predicted"/>
<feature type="compositionally biased region" description="Polar residues" evidence="1">
    <location>
        <begin position="140"/>
        <end position="149"/>
    </location>
</feature>
<organism evidence="4 5">
    <name type="scientific">Linderina pennispora</name>
    <dbReference type="NCBI Taxonomy" id="61395"/>
    <lineage>
        <taxon>Eukaryota</taxon>
        <taxon>Fungi</taxon>
        <taxon>Fungi incertae sedis</taxon>
        <taxon>Zoopagomycota</taxon>
        <taxon>Kickxellomycotina</taxon>
        <taxon>Kickxellomycetes</taxon>
        <taxon>Kickxellales</taxon>
        <taxon>Kickxellaceae</taxon>
        <taxon>Linderina</taxon>
    </lineage>
</organism>
<dbReference type="Proteomes" id="UP000193922">
    <property type="component" value="Unassembled WGS sequence"/>
</dbReference>
<feature type="transmembrane region" description="Helical" evidence="2">
    <location>
        <begin position="221"/>
        <end position="241"/>
    </location>
</feature>
<feature type="signal peptide" evidence="3">
    <location>
        <begin position="1"/>
        <end position="19"/>
    </location>
</feature>
<feature type="compositionally biased region" description="Polar residues" evidence="1">
    <location>
        <begin position="159"/>
        <end position="175"/>
    </location>
</feature>
<dbReference type="GeneID" id="63806515"/>
<evidence type="ECO:0000256" key="2">
    <source>
        <dbReference type="SAM" id="Phobius"/>
    </source>
</evidence>
<reference evidence="4 5" key="1">
    <citation type="submission" date="2016-07" db="EMBL/GenBank/DDBJ databases">
        <title>Pervasive Adenine N6-methylation of Active Genes in Fungi.</title>
        <authorList>
            <consortium name="DOE Joint Genome Institute"/>
            <person name="Mondo S.J."/>
            <person name="Dannebaum R.O."/>
            <person name="Kuo R.C."/>
            <person name="Labutti K."/>
            <person name="Haridas S."/>
            <person name="Kuo A."/>
            <person name="Salamov A."/>
            <person name="Ahrendt S.R."/>
            <person name="Lipzen A."/>
            <person name="Sullivan W."/>
            <person name="Andreopoulos W.B."/>
            <person name="Clum A."/>
            <person name="Lindquist E."/>
            <person name="Daum C."/>
            <person name="Ramamoorthy G.K."/>
            <person name="Gryganskyi A."/>
            <person name="Culley D."/>
            <person name="Magnuson J.K."/>
            <person name="James T.Y."/>
            <person name="O'Malley M.A."/>
            <person name="Stajich J.E."/>
            <person name="Spatafora J.W."/>
            <person name="Visel A."/>
            <person name="Grigoriev I.V."/>
        </authorList>
    </citation>
    <scope>NUCLEOTIDE SEQUENCE [LARGE SCALE GENOMIC DNA]</scope>
    <source>
        <strain evidence="4 5">ATCC 12442</strain>
    </source>
</reference>
<name>A0A1Y1VYK5_9FUNG</name>
<keyword evidence="3" id="KW-0732">Signal</keyword>
<comment type="caution">
    <text evidence="4">The sequence shown here is derived from an EMBL/GenBank/DDBJ whole genome shotgun (WGS) entry which is preliminary data.</text>
</comment>
<evidence type="ECO:0000256" key="3">
    <source>
        <dbReference type="SAM" id="SignalP"/>
    </source>
</evidence>
<keyword evidence="2" id="KW-0472">Membrane</keyword>
<keyword evidence="2" id="KW-0812">Transmembrane</keyword>